<dbReference type="SUPFAM" id="SSF81383">
    <property type="entry name" value="F-box domain"/>
    <property type="match status" value="1"/>
</dbReference>
<evidence type="ECO:0000313" key="1">
    <source>
        <dbReference type="EMBL" id="KAG9240000.1"/>
    </source>
</evidence>
<proteinExistence type="predicted"/>
<dbReference type="Proteomes" id="UP000887226">
    <property type="component" value="Unassembled WGS sequence"/>
</dbReference>
<reference evidence="1" key="1">
    <citation type="journal article" date="2021" name="IMA Fungus">
        <title>Genomic characterization of three marine fungi, including Emericellopsis atlantica sp. nov. with signatures of a generalist lifestyle and marine biomass degradation.</title>
        <authorList>
            <person name="Hagestad O.C."/>
            <person name="Hou L."/>
            <person name="Andersen J.H."/>
            <person name="Hansen E.H."/>
            <person name="Altermark B."/>
            <person name="Li C."/>
            <person name="Kuhnert E."/>
            <person name="Cox R.J."/>
            <person name="Crous P.W."/>
            <person name="Spatafora J.W."/>
            <person name="Lail K."/>
            <person name="Amirebrahimi M."/>
            <person name="Lipzen A."/>
            <person name="Pangilinan J."/>
            <person name="Andreopoulos W."/>
            <person name="Hayes R.D."/>
            <person name="Ng V."/>
            <person name="Grigoriev I.V."/>
            <person name="Jackson S.A."/>
            <person name="Sutton T.D.S."/>
            <person name="Dobson A.D.W."/>
            <person name="Rama T."/>
        </authorList>
    </citation>
    <scope>NUCLEOTIDE SEQUENCE</scope>
    <source>
        <strain evidence="1">TRa3180A</strain>
    </source>
</reference>
<dbReference type="EMBL" id="MU254651">
    <property type="protein sequence ID" value="KAG9240000.1"/>
    <property type="molecule type" value="Genomic_DNA"/>
</dbReference>
<dbReference type="OrthoDB" id="5281164at2759"/>
<dbReference type="InterPro" id="IPR036047">
    <property type="entry name" value="F-box-like_dom_sf"/>
</dbReference>
<dbReference type="AlphaFoldDB" id="A0A9P8CAY5"/>
<keyword evidence="2" id="KW-1185">Reference proteome</keyword>
<evidence type="ECO:0000313" key="2">
    <source>
        <dbReference type="Proteomes" id="UP000887226"/>
    </source>
</evidence>
<gene>
    <name evidence="1" type="ORF">BJ878DRAFT_330426</name>
</gene>
<comment type="caution">
    <text evidence="1">The sequence shown here is derived from an EMBL/GenBank/DDBJ whole genome shotgun (WGS) entry which is preliminary data.</text>
</comment>
<protein>
    <recommendedName>
        <fullName evidence="3">F-box domain-containing protein</fullName>
    </recommendedName>
</protein>
<accession>A0A9P8CAY5</accession>
<evidence type="ECO:0008006" key="3">
    <source>
        <dbReference type="Google" id="ProtNLM"/>
    </source>
</evidence>
<organism evidence="1 2">
    <name type="scientific">Calycina marina</name>
    <dbReference type="NCBI Taxonomy" id="1763456"/>
    <lineage>
        <taxon>Eukaryota</taxon>
        <taxon>Fungi</taxon>
        <taxon>Dikarya</taxon>
        <taxon>Ascomycota</taxon>
        <taxon>Pezizomycotina</taxon>
        <taxon>Leotiomycetes</taxon>
        <taxon>Helotiales</taxon>
        <taxon>Pezizellaceae</taxon>
        <taxon>Calycina</taxon>
    </lineage>
</organism>
<name>A0A9P8CAY5_9HELO</name>
<sequence length="176" mass="20651">MPSTIFKCYSVIMASSSIIPDPTSPLSRLPPEVHIIIGQYLLSKDLLHIRQTSVKFRFHFSEIYRSHILNVFYEGEAQYDCLFSCQFCHMFKPKSSFVDWMTRGEYGKQGAQRGKHDRKPLRRFCLDCTVRERVYRKNTESANYIGGDVPSRWYVGRRKSSIYCCPLEKCLRTLRT</sequence>